<organism evidence="6 7">
    <name type="scientific">Meripilus lineatus</name>
    <dbReference type="NCBI Taxonomy" id="2056292"/>
    <lineage>
        <taxon>Eukaryota</taxon>
        <taxon>Fungi</taxon>
        <taxon>Dikarya</taxon>
        <taxon>Basidiomycota</taxon>
        <taxon>Agaricomycotina</taxon>
        <taxon>Agaricomycetes</taxon>
        <taxon>Polyporales</taxon>
        <taxon>Meripilaceae</taxon>
        <taxon>Meripilus</taxon>
    </lineage>
</organism>
<dbReference type="AlphaFoldDB" id="A0AAD5YAB4"/>
<keyword evidence="4" id="KW-0862">Zinc</keyword>
<dbReference type="SMART" id="SM00849">
    <property type="entry name" value="Lactamase_B"/>
    <property type="match status" value="1"/>
</dbReference>
<accession>A0AAD5YAB4</accession>
<name>A0AAD5YAB4_9APHY</name>
<evidence type="ECO:0000256" key="2">
    <source>
        <dbReference type="ARBA" id="ARBA00022723"/>
    </source>
</evidence>
<sequence length="378" mass="41968">MEGLDALPDITTLSPYVIRILGQNPGKFTLQGTYPHIQAFNFWKLTVFPVSRYLVGTNTYLIGQTNPYILIDAGQGEPEYIPVLERALRSNKPPQSALPDVSDIILTHRHHDHIDGLPSVLSLLSRLWTERCPGKAFHPPRIHKIPLTTPDAHLDTVAASIPTNHRTPAFDGDTIHTLKDGQKLYFTASPPSNEAYLQVLHTPGHTPDSLCLYLPLDRALFTADSVLGHGTAVFEDLGDYMASLRKMIEFNDSSPRDGQAQPNSKGRYDTVYPGHGNIILNGPKILAMYLQHRIEREQQILEVLKRPPPAPEESEGGSLEAIWTTWSLVGTIYAGYPQSLWEPAAHTADLHLKKLESDGRVKRGSGSGKDTQWIFLKG</sequence>
<dbReference type="Pfam" id="PF17778">
    <property type="entry name" value="WHD_BLACT"/>
    <property type="match status" value="1"/>
</dbReference>
<dbReference type="PANTHER" id="PTHR23131:SF0">
    <property type="entry name" value="ENDORIBONUCLEASE LACTB2"/>
    <property type="match status" value="1"/>
</dbReference>
<dbReference type="GO" id="GO:0016787">
    <property type="term" value="F:hydrolase activity"/>
    <property type="evidence" value="ECO:0007669"/>
    <property type="project" value="UniProtKB-KW"/>
</dbReference>
<dbReference type="InterPro" id="IPR050662">
    <property type="entry name" value="Sec-metab_biosynth-thioest"/>
</dbReference>
<comment type="caution">
    <text evidence="6">The sequence shown here is derived from an EMBL/GenBank/DDBJ whole genome shotgun (WGS) entry which is preliminary data.</text>
</comment>
<dbReference type="InterPro" id="IPR036388">
    <property type="entry name" value="WH-like_DNA-bd_sf"/>
</dbReference>
<dbReference type="InterPro" id="IPR036866">
    <property type="entry name" value="RibonucZ/Hydroxyglut_hydro"/>
</dbReference>
<dbReference type="InterPro" id="IPR047921">
    <property type="entry name" value="LACTB2-like_MBL-fold"/>
</dbReference>
<reference evidence="6" key="1">
    <citation type="submission" date="2022-07" db="EMBL/GenBank/DDBJ databases">
        <title>Genome Sequence of Physisporinus lineatus.</title>
        <authorList>
            <person name="Buettner E."/>
        </authorList>
    </citation>
    <scope>NUCLEOTIDE SEQUENCE</scope>
    <source>
        <strain evidence="6">VT162</strain>
    </source>
</reference>
<evidence type="ECO:0000313" key="6">
    <source>
        <dbReference type="EMBL" id="KAJ3479019.1"/>
    </source>
</evidence>
<dbReference type="GO" id="GO:0044550">
    <property type="term" value="P:secondary metabolite biosynthetic process"/>
    <property type="evidence" value="ECO:0007669"/>
    <property type="project" value="TreeGrafter"/>
</dbReference>
<gene>
    <name evidence="6" type="ORF">NLI96_g9357</name>
</gene>
<keyword evidence="3" id="KW-0378">Hydrolase</keyword>
<feature type="domain" description="Metallo-beta-lactamase" evidence="5">
    <location>
        <begin position="56"/>
        <end position="275"/>
    </location>
</feature>
<dbReference type="Proteomes" id="UP001212997">
    <property type="component" value="Unassembled WGS sequence"/>
</dbReference>
<dbReference type="GO" id="GO:0046872">
    <property type="term" value="F:metal ion binding"/>
    <property type="evidence" value="ECO:0007669"/>
    <property type="project" value="UniProtKB-KW"/>
</dbReference>
<keyword evidence="2" id="KW-0479">Metal-binding</keyword>
<keyword evidence="7" id="KW-1185">Reference proteome</keyword>
<dbReference type="Gene3D" id="3.60.15.10">
    <property type="entry name" value="Ribonuclease Z/Hydroxyacylglutathione hydrolase-like"/>
    <property type="match status" value="1"/>
</dbReference>
<dbReference type="CDD" id="cd07722">
    <property type="entry name" value="LACTB2-like_MBL-fold"/>
    <property type="match status" value="1"/>
</dbReference>
<dbReference type="EMBL" id="JANAWD010000468">
    <property type="protein sequence ID" value="KAJ3479019.1"/>
    <property type="molecule type" value="Genomic_DNA"/>
</dbReference>
<dbReference type="SUPFAM" id="SSF56281">
    <property type="entry name" value="Metallo-hydrolase/oxidoreductase"/>
    <property type="match status" value="1"/>
</dbReference>
<proteinExistence type="inferred from homology"/>
<comment type="similarity">
    <text evidence="1">Belongs to the metallo-beta-lactamase superfamily. Glyoxalase II family.</text>
</comment>
<evidence type="ECO:0000313" key="7">
    <source>
        <dbReference type="Proteomes" id="UP001212997"/>
    </source>
</evidence>
<evidence type="ECO:0000259" key="5">
    <source>
        <dbReference type="SMART" id="SM00849"/>
    </source>
</evidence>
<dbReference type="InterPro" id="IPR041516">
    <property type="entry name" value="LACTB2_WH"/>
</dbReference>
<dbReference type="PANTHER" id="PTHR23131">
    <property type="entry name" value="ENDORIBONUCLEASE LACTB2"/>
    <property type="match status" value="1"/>
</dbReference>
<dbReference type="Pfam" id="PF00753">
    <property type="entry name" value="Lactamase_B"/>
    <property type="match status" value="1"/>
</dbReference>
<evidence type="ECO:0000256" key="1">
    <source>
        <dbReference type="ARBA" id="ARBA00006759"/>
    </source>
</evidence>
<dbReference type="Gene3D" id="1.10.10.10">
    <property type="entry name" value="Winged helix-like DNA-binding domain superfamily/Winged helix DNA-binding domain"/>
    <property type="match status" value="1"/>
</dbReference>
<dbReference type="InterPro" id="IPR001279">
    <property type="entry name" value="Metallo-B-lactamas"/>
</dbReference>
<evidence type="ECO:0000256" key="4">
    <source>
        <dbReference type="ARBA" id="ARBA00022833"/>
    </source>
</evidence>
<evidence type="ECO:0000256" key="3">
    <source>
        <dbReference type="ARBA" id="ARBA00022801"/>
    </source>
</evidence>
<protein>
    <recommendedName>
        <fullName evidence="5">Metallo-beta-lactamase domain-containing protein</fullName>
    </recommendedName>
</protein>